<protein>
    <submittedName>
        <fullName evidence="1">Uncharacterized protein</fullName>
    </submittedName>
</protein>
<keyword evidence="2" id="KW-1185">Reference proteome</keyword>
<gene>
    <name evidence="1" type="ORF">H4R20_005117</name>
</gene>
<sequence length="248" mass="27858">MSPEQVDSSDGWNRAAGMSQERRIFRLPPIGGFDECYDCSRHHSPVDSYSPEASTIDPDVSSAQASPLNMLSNVALTETPKVNKTLVYTTPLYTPPLTNYRLGYVQSNRHIPLSNARFEEEHRSPMLSSFAVEKTTRTDYRNSLVDSAEPCTEHGQMTSYSSDMAYECEQPEKKQIRRLSQLLDKAHISRQANEDVAEDVEVFRHDLAASRQTAHAITSYGASAMYGYGHHSEAQMEHRNSLSGYEIS</sequence>
<comment type="caution">
    <text evidence="1">The sequence shown here is derived from an EMBL/GenBank/DDBJ whole genome shotgun (WGS) entry which is preliminary data.</text>
</comment>
<proteinExistence type="predicted"/>
<dbReference type="OrthoDB" id="5583435at2759"/>
<dbReference type="EMBL" id="JANBUO010001586">
    <property type="protein sequence ID" value="KAJ2797627.1"/>
    <property type="molecule type" value="Genomic_DNA"/>
</dbReference>
<dbReference type="AlphaFoldDB" id="A0A9W8LPW1"/>
<evidence type="ECO:0000313" key="1">
    <source>
        <dbReference type="EMBL" id="KAJ2797627.1"/>
    </source>
</evidence>
<reference evidence="1" key="1">
    <citation type="submission" date="2022-07" db="EMBL/GenBank/DDBJ databases">
        <title>Phylogenomic reconstructions and comparative analyses of Kickxellomycotina fungi.</title>
        <authorList>
            <person name="Reynolds N.K."/>
            <person name="Stajich J.E."/>
            <person name="Barry K."/>
            <person name="Grigoriev I.V."/>
            <person name="Crous P."/>
            <person name="Smith M.E."/>
        </authorList>
    </citation>
    <scope>NUCLEOTIDE SEQUENCE</scope>
    <source>
        <strain evidence="1">NRRL 1565</strain>
    </source>
</reference>
<name>A0A9W8LPW1_9FUNG</name>
<evidence type="ECO:0000313" key="2">
    <source>
        <dbReference type="Proteomes" id="UP001140094"/>
    </source>
</evidence>
<accession>A0A9W8LPW1</accession>
<organism evidence="1 2">
    <name type="scientific">Coemansia guatemalensis</name>
    <dbReference type="NCBI Taxonomy" id="2761395"/>
    <lineage>
        <taxon>Eukaryota</taxon>
        <taxon>Fungi</taxon>
        <taxon>Fungi incertae sedis</taxon>
        <taxon>Zoopagomycota</taxon>
        <taxon>Kickxellomycotina</taxon>
        <taxon>Kickxellomycetes</taxon>
        <taxon>Kickxellales</taxon>
        <taxon>Kickxellaceae</taxon>
        <taxon>Coemansia</taxon>
    </lineage>
</organism>
<dbReference type="Proteomes" id="UP001140094">
    <property type="component" value="Unassembled WGS sequence"/>
</dbReference>